<protein>
    <submittedName>
        <fullName evidence="1">Uncharacterized protein</fullName>
    </submittedName>
</protein>
<comment type="caution">
    <text evidence="1">The sequence shown here is derived from an EMBL/GenBank/DDBJ whole genome shotgun (WGS) entry which is preliminary data.</text>
</comment>
<name>A0A5J5N223_MUNRE</name>
<organism evidence="1 2">
    <name type="scientific">Muntiacus reevesi</name>
    <name type="common">Reeves' muntjac</name>
    <name type="synonym">Cervus reevesi</name>
    <dbReference type="NCBI Taxonomy" id="9886"/>
    <lineage>
        <taxon>Eukaryota</taxon>
        <taxon>Metazoa</taxon>
        <taxon>Chordata</taxon>
        <taxon>Craniata</taxon>
        <taxon>Vertebrata</taxon>
        <taxon>Euteleostomi</taxon>
        <taxon>Mammalia</taxon>
        <taxon>Eutheria</taxon>
        <taxon>Laurasiatheria</taxon>
        <taxon>Artiodactyla</taxon>
        <taxon>Ruminantia</taxon>
        <taxon>Pecora</taxon>
        <taxon>Cervidae</taxon>
        <taxon>Muntiacinae</taxon>
        <taxon>Muntiacus</taxon>
    </lineage>
</organism>
<dbReference type="EMBL" id="VCEB01000001">
    <property type="protein sequence ID" value="KAB0385739.1"/>
    <property type="molecule type" value="Genomic_DNA"/>
</dbReference>
<dbReference type="AlphaFoldDB" id="A0A5J5N223"/>
<dbReference type="Proteomes" id="UP000326062">
    <property type="component" value="Chromosome 1"/>
</dbReference>
<feature type="non-terminal residue" evidence="1">
    <location>
        <position position="1"/>
    </location>
</feature>
<reference evidence="1 2" key="1">
    <citation type="submission" date="2019-06" db="EMBL/GenBank/DDBJ databases">
        <title>Discovery of a novel chromosome fission-fusion reversal in muntjac.</title>
        <authorList>
            <person name="Mudd A.B."/>
            <person name="Bredeson J.V."/>
            <person name="Baum R."/>
            <person name="Hockemeyer D."/>
            <person name="Rokhsar D.S."/>
        </authorList>
    </citation>
    <scope>NUCLEOTIDE SEQUENCE [LARGE SCALE GENOMIC DNA]</scope>
    <source>
        <strain evidence="1">UCam_UCB_Mr</strain>
        <tissue evidence="1">Fibroblast cell line</tissue>
    </source>
</reference>
<proteinExistence type="predicted"/>
<sequence length="49" mass="5367">VTSDIGKAVLTTKVLPGKDEAILLTLAMKDKNIEVVKTVKKVIQTCQVW</sequence>
<keyword evidence="2" id="KW-1185">Reference proteome</keyword>
<evidence type="ECO:0000313" key="2">
    <source>
        <dbReference type="Proteomes" id="UP000326062"/>
    </source>
</evidence>
<accession>A0A5J5N223</accession>
<gene>
    <name evidence="1" type="ORF">FD755_000695</name>
</gene>
<evidence type="ECO:0000313" key="1">
    <source>
        <dbReference type="EMBL" id="KAB0385739.1"/>
    </source>
</evidence>